<keyword evidence="1" id="KW-0732">Signal</keyword>
<dbReference type="STRING" id="913024.SAMN05421741_106107"/>
<evidence type="ECO:0000313" key="3">
    <source>
        <dbReference type="Proteomes" id="UP000199036"/>
    </source>
</evidence>
<dbReference type="AlphaFoldDB" id="A0A1I4ZKL3"/>
<accession>A0A1I4ZKL3</accession>
<organism evidence="2 3">
    <name type="scientific">Paenimyroides ummariense</name>
    <dbReference type="NCBI Taxonomy" id="913024"/>
    <lineage>
        <taxon>Bacteria</taxon>
        <taxon>Pseudomonadati</taxon>
        <taxon>Bacteroidota</taxon>
        <taxon>Flavobacteriia</taxon>
        <taxon>Flavobacteriales</taxon>
        <taxon>Flavobacteriaceae</taxon>
        <taxon>Paenimyroides</taxon>
    </lineage>
</organism>
<feature type="signal peptide" evidence="1">
    <location>
        <begin position="1"/>
        <end position="18"/>
    </location>
</feature>
<gene>
    <name evidence="2" type="ORF">SAMN05421741_106107</name>
</gene>
<evidence type="ECO:0000256" key="1">
    <source>
        <dbReference type="SAM" id="SignalP"/>
    </source>
</evidence>
<dbReference type="EMBL" id="FOVI01000006">
    <property type="protein sequence ID" value="SFN50697.1"/>
    <property type="molecule type" value="Genomic_DNA"/>
</dbReference>
<dbReference type="Proteomes" id="UP000199036">
    <property type="component" value="Unassembled WGS sequence"/>
</dbReference>
<feature type="chain" id="PRO_5011676455" description="NlpE N-terminal domain-containing protein" evidence="1">
    <location>
        <begin position="19"/>
        <end position="171"/>
    </location>
</feature>
<name>A0A1I4ZKL3_9FLAO</name>
<reference evidence="3" key="1">
    <citation type="submission" date="2016-10" db="EMBL/GenBank/DDBJ databases">
        <authorList>
            <person name="Varghese N."/>
            <person name="Submissions S."/>
        </authorList>
    </citation>
    <scope>NUCLEOTIDE SEQUENCE [LARGE SCALE GENOMIC DNA]</scope>
    <source>
        <strain evidence="3">DS-12</strain>
    </source>
</reference>
<proteinExistence type="predicted"/>
<sequence length="171" mass="19751">MKKIIRFTLLLISSCASAQLKTELEGKTFITKIGSVCEETNVPDACAGYNTYFEITFNEQNAIIFEKGISSCKELRYSNTYTTEWMFEEQNKIILKNVEPHYDDGQKIFVDNILIFEDNKLTAKPENKYYGEYVFEILPQKSKNQDEKSKLKDLLAMQQLKEIGRMNVATA</sequence>
<protein>
    <recommendedName>
        <fullName evidence="4">NlpE N-terminal domain-containing protein</fullName>
    </recommendedName>
</protein>
<evidence type="ECO:0000313" key="2">
    <source>
        <dbReference type="EMBL" id="SFN50697.1"/>
    </source>
</evidence>
<keyword evidence="3" id="KW-1185">Reference proteome</keyword>
<dbReference type="OrthoDB" id="1450562at2"/>
<dbReference type="RefSeq" id="WP_091520901.1">
    <property type="nucleotide sequence ID" value="NZ_FOVI01000006.1"/>
</dbReference>
<evidence type="ECO:0008006" key="4">
    <source>
        <dbReference type="Google" id="ProtNLM"/>
    </source>
</evidence>